<sequence>MVLPVILDKFKSVILGYPLHLVAACLVIRLLLNKYRPGLTSIPGPRLAAFTDLWRVVDVAKGQTRLTAIALHKKHGSVVRTGPRHVSISDPALIPVIYDTKYKFLKTGFYPLQSITWFKKPAMNLFSSRDPEFHRSEKWRAAPSYTVPNLLPFEPRIDSCVELLMSRLDGFASNHTPVNLGNWLYYYAFDAVSEISVSKKFGFLEQGQDIDNIYSDAKAMMMYFSTIGQIPLMHKLLLGNPVINYLMKPMETWNPQVVFTLKAVEVFYAGQGYAPRNKDMLDFWGYIPSIAPEKMNMRELVVNLSTNLFAGVDTTSIALKAMIYFLCKNPSAMTRLVNDIDTADREGRLSPTISYKEASALPYLTAVMKESIRLHAPVGMLLERHVPAGGLIIGPHHIPAGTIVGINPWVTNRDSTIFPDPESFKPERWLDSSTEHLAKMETLFQFNFGAGSFKCMGRNISWIEIHKVIPQLLRDFRIELMDPRKDWEVSAGWFVFQEGVLCNLTKRKEVEKIQRDRGL</sequence>
<dbReference type="InterPro" id="IPR050121">
    <property type="entry name" value="Cytochrome_P450_monoxygenase"/>
</dbReference>
<dbReference type="AlphaFoldDB" id="A0AAQ3M255"/>
<dbReference type="InterPro" id="IPR036396">
    <property type="entry name" value="Cyt_P450_sf"/>
</dbReference>
<keyword evidence="3 5" id="KW-0479">Metal-binding</keyword>
<dbReference type="Proteomes" id="UP001303373">
    <property type="component" value="Chromosome 4"/>
</dbReference>
<dbReference type="SUPFAM" id="SSF48264">
    <property type="entry name" value="Cytochrome P450"/>
    <property type="match status" value="1"/>
</dbReference>
<evidence type="ECO:0000256" key="2">
    <source>
        <dbReference type="ARBA" id="ARBA00010617"/>
    </source>
</evidence>
<proteinExistence type="inferred from homology"/>
<gene>
    <name evidence="7" type="ORF">R9X50_00286300</name>
</gene>
<dbReference type="Gene3D" id="1.10.630.10">
    <property type="entry name" value="Cytochrome P450"/>
    <property type="match status" value="1"/>
</dbReference>
<name>A0AAQ3M255_9PEZI</name>
<keyword evidence="6" id="KW-0812">Transmembrane</keyword>
<evidence type="ECO:0000313" key="8">
    <source>
        <dbReference type="Proteomes" id="UP001303373"/>
    </source>
</evidence>
<evidence type="ECO:0000256" key="1">
    <source>
        <dbReference type="ARBA" id="ARBA00001971"/>
    </source>
</evidence>
<reference evidence="7 8" key="1">
    <citation type="submission" date="2023-11" db="EMBL/GenBank/DDBJ databases">
        <title>An acidophilic fungus is an integral part of prey digestion in a carnivorous sundew plant.</title>
        <authorList>
            <person name="Tsai I.J."/>
        </authorList>
    </citation>
    <scope>NUCLEOTIDE SEQUENCE [LARGE SCALE GENOMIC DNA]</scope>
    <source>
        <strain evidence="7">169a</strain>
    </source>
</reference>
<dbReference type="PRINTS" id="PR00465">
    <property type="entry name" value="EP450IV"/>
</dbReference>
<evidence type="ECO:0000256" key="4">
    <source>
        <dbReference type="ARBA" id="ARBA00023004"/>
    </source>
</evidence>
<dbReference type="PANTHER" id="PTHR24305:SF232">
    <property type="entry name" value="P450, PUTATIVE (EUROFUNG)-RELATED"/>
    <property type="match status" value="1"/>
</dbReference>
<keyword evidence="4 5" id="KW-0408">Iron</keyword>
<protein>
    <submittedName>
        <fullName evidence="7">Pisatin demethylase</fullName>
    </submittedName>
</protein>
<dbReference type="GO" id="GO:0004497">
    <property type="term" value="F:monooxygenase activity"/>
    <property type="evidence" value="ECO:0007669"/>
    <property type="project" value="InterPro"/>
</dbReference>
<feature type="transmembrane region" description="Helical" evidence="6">
    <location>
        <begin position="12"/>
        <end position="32"/>
    </location>
</feature>
<evidence type="ECO:0000256" key="6">
    <source>
        <dbReference type="SAM" id="Phobius"/>
    </source>
</evidence>
<dbReference type="GO" id="GO:0020037">
    <property type="term" value="F:heme binding"/>
    <property type="evidence" value="ECO:0007669"/>
    <property type="project" value="InterPro"/>
</dbReference>
<evidence type="ECO:0000313" key="7">
    <source>
        <dbReference type="EMBL" id="WPH00040.1"/>
    </source>
</evidence>
<dbReference type="Pfam" id="PF00067">
    <property type="entry name" value="p450"/>
    <property type="match status" value="1"/>
</dbReference>
<accession>A0AAQ3M255</accession>
<dbReference type="CDD" id="cd11060">
    <property type="entry name" value="CYP57A1-like"/>
    <property type="match status" value="1"/>
</dbReference>
<dbReference type="PANTHER" id="PTHR24305">
    <property type="entry name" value="CYTOCHROME P450"/>
    <property type="match status" value="1"/>
</dbReference>
<dbReference type="InterPro" id="IPR002403">
    <property type="entry name" value="Cyt_P450_E_grp-IV"/>
</dbReference>
<dbReference type="PRINTS" id="PR00385">
    <property type="entry name" value="P450"/>
</dbReference>
<dbReference type="GO" id="GO:0005506">
    <property type="term" value="F:iron ion binding"/>
    <property type="evidence" value="ECO:0007669"/>
    <property type="project" value="InterPro"/>
</dbReference>
<organism evidence="7 8">
    <name type="scientific">Acrodontium crateriforme</name>
    <dbReference type="NCBI Taxonomy" id="150365"/>
    <lineage>
        <taxon>Eukaryota</taxon>
        <taxon>Fungi</taxon>
        <taxon>Dikarya</taxon>
        <taxon>Ascomycota</taxon>
        <taxon>Pezizomycotina</taxon>
        <taxon>Dothideomycetes</taxon>
        <taxon>Dothideomycetidae</taxon>
        <taxon>Mycosphaerellales</taxon>
        <taxon>Teratosphaeriaceae</taxon>
        <taxon>Acrodontium</taxon>
    </lineage>
</organism>
<dbReference type="EMBL" id="CP138583">
    <property type="protein sequence ID" value="WPH00040.1"/>
    <property type="molecule type" value="Genomic_DNA"/>
</dbReference>
<comment type="cofactor">
    <cofactor evidence="1 5">
        <name>heme</name>
        <dbReference type="ChEBI" id="CHEBI:30413"/>
    </cofactor>
</comment>
<evidence type="ECO:0000256" key="5">
    <source>
        <dbReference type="PIRSR" id="PIRSR602403-1"/>
    </source>
</evidence>
<comment type="similarity">
    <text evidence="2">Belongs to the cytochrome P450 family.</text>
</comment>
<keyword evidence="5" id="KW-0349">Heme</keyword>
<keyword evidence="6" id="KW-0472">Membrane</keyword>
<dbReference type="GO" id="GO:0016705">
    <property type="term" value="F:oxidoreductase activity, acting on paired donors, with incorporation or reduction of molecular oxygen"/>
    <property type="evidence" value="ECO:0007669"/>
    <property type="project" value="InterPro"/>
</dbReference>
<keyword evidence="8" id="KW-1185">Reference proteome</keyword>
<feature type="binding site" description="axial binding residue" evidence="5">
    <location>
        <position position="455"/>
    </location>
    <ligand>
        <name>heme</name>
        <dbReference type="ChEBI" id="CHEBI:30413"/>
    </ligand>
    <ligandPart>
        <name>Fe</name>
        <dbReference type="ChEBI" id="CHEBI:18248"/>
    </ligandPart>
</feature>
<keyword evidence="6" id="KW-1133">Transmembrane helix</keyword>
<dbReference type="InterPro" id="IPR001128">
    <property type="entry name" value="Cyt_P450"/>
</dbReference>
<evidence type="ECO:0000256" key="3">
    <source>
        <dbReference type="ARBA" id="ARBA00022723"/>
    </source>
</evidence>